<reference evidence="1 2" key="1">
    <citation type="journal article" date="2011" name="Nat. Biotechnol.">
        <title>Comparative genomic analysis of the thermophilic biomass-degrading fungi Myceliophthora thermophila and Thielavia terrestris.</title>
        <authorList>
            <person name="Berka R.M."/>
            <person name="Grigoriev I.V."/>
            <person name="Otillar R."/>
            <person name="Salamov A."/>
            <person name="Grimwood J."/>
            <person name="Reid I."/>
            <person name="Ishmael N."/>
            <person name="John T."/>
            <person name="Darmond C."/>
            <person name="Moisan M.-C."/>
            <person name="Henrissat B."/>
            <person name="Coutinho P.M."/>
            <person name="Lombard V."/>
            <person name="Natvig D.O."/>
            <person name="Lindquist E."/>
            <person name="Schmutz J."/>
            <person name="Lucas S."/>
            <person name="Harris P."/>
            <person name="Powlowski J."/>
            <person name="Bellemare A."/>
            <person name="Taylor D."/>
            <person name="Butler G."/>
            <person name="de Vries R.P."/>
            <person name="Allijn I.E."/>
            <person name="van den Brink J."/>
            <person name="Ushinsky S."/>
            <person name="Storms R."/>
            <person name="Powell A.J."/>
            <person name="Paulsen I.T."/>
            <person name="Elbourne L.D.H."/>
            <person name="Baker S.E."/>
            <person name="Magnuson J."/>
            <person name="LaBoissiere S."/>
            <person name="Clutterbuck A.J."/>
            <person name="Martinez D."/>
            <person name="Wogulis M."/>
            <person name="de Leon A.L."/>
            <person name="Rey M.W."/>
            <person name="Tsang A."/>
        </authorList>
    </citation>
    <scope>NUCLEOTIDE SEQUENCE [LARGE SCALE GENOMIC DNA]</scope>
    <source>
        <strain evidence="2">ATCC 42464 / BCRC 31852 / DSM 1799</strain>
    </source>
</reference>
<dbReference type="OrthoDB" id="4579695at2759"/>
<dbReference type="HOGENOM" id="CLU_1636582_0_0_1"/>
<dbReference type="RefSeq" id="XP_003663856.1">
    <property type="nucleotide sequence ID" value="XM_003663808.1"/>
</dbReference>
<evidence type="ECO:0000313" key="2">
    <source>
        <dbReference type="Proteomes" id="UP000007322"/>
    </source>
</evidence>
<organism evidence="1 2">
    <name type="scientific">Thermothelomyces thermophilus (strain ATCC 42464 / BCRC 31852 / DSM 1799)</name>
    <name type="common">Sporotrichum thermophile</name>
    <dbReference type="NCBI Taxonomy" id="573729"/>
    <lineage>
        <taxon>Eukaryota</taxon>
        <taxon>Fungi</taxon>
        <taxon>Dikarya</taxon>
        <taxon>Ascomycota</taxon>
        <taxon>Pezizomycotina</taxon>
        <taxon>Sordariomycetes</taxon>
        <taxon>Sordariomycetidae</taxon>
        <taxon>Sordariales</taxon>
        <taxon>Chaetomiaceae</taxon>
        <taxon>Thermothelomyces</taxon>
    </lineage>
</organism>
<gene>
    <name evidence="1" type="ORF">MYCTH_2127657</name>
</gene>
<dbReference type="EMBL" id="CP003005">
    <property type="protein sequence ID" value="AEO58611.1"/>
    <property type="molecule type" value="Genomic_DNA"/>
</dbReference>
<proteinExistence type="predicted"/>
<dbReference type="InParanoid" id="G2QGP9"/>
<dbReference type="GeneID" id="11510206"/>
<dbReference type="VEuPathDB" id="FungiDB:MYCTH_2127657"/>
<dbReference type="KEGG" id="mtm:MYCTH_2127657"/>
<sequence>MLSTAVRRLLGVRFSTADEGASEVTDDGTDGMLPDPAELGNILPVRHNEFLGLGNQALEDKVDDVLATALGAPSSPAVGRSAPVVRRAGPCDAYSEACRPVIQANACFAAYIVFGTKEQVLQCVDVNDLAKAEEAICACYGCAEQAVQDWAVETLGCEAPSD</sequence>
<keyword evidence="2" id="KW-1185">Reference proteome</keyword>
<accession>G2QGP9</accession>
<name>G2QGP9_THET4</name>
<protein>
    <submittedName>
        <fullName evidence="1">Uncharacterized protein</fullName>
    </submittedName>
</protein>
<dbReference type="AlphaFoldDB" id="G2QGP9"/>
<evidence type="ECO:0000313" key="1">
    <source>
        <dbReference type="EMBL" id="AEO58611.1"/>
    </source>
</evidence>
<dbReference type="Proteomes" id="UP000007322">
    <property type="component" value="Chromosome 4"/>
</dbReference>